<accession>E5AVN3</accession>
<dbReference type="EMBL" id="FR687360">
    <property type="protein sequence ID" value="CBW77157.1"/>
    <property type="molecule type" value="Genomic_DNA"/>
</dbReference>
<dbReference type="Proteomes" id="UP000007437">
    <property type="component" value="Plasmid pBRH01"/>
</dbReference>
<reference evidence="1 2" key="1">
    <citation type="journal article" date="2011" name="J. Bacteriol.">
        <title>Complete genome sequence of Burkholderia rhizoxinica, an endosymbiont of Rhizopus microsporus.</title>
        <authorList>
            <person name="Lackner G."/>
            <person name="Moebius N."/>
            <person name="Partida-Martinez L."/>
            <person name="Hertweck C."/>
        </authorList>
    </citation>
    <scope>NUCLEOTIDE SEQUENCE [LARGE SCALE GENOMIC DNA]</scope>
    <source>
        <strain evidence="2">DSM 19002 / CIP 109453 / HKI 454</strain>
        <plasmid evidence="1 2">pBRH01</plasmid>
    </source>
</reference>
<name>E5AVN3_MYCRK</name>
<dbReference type="AlphaFoldDB" id="E5AVN3"/>
<geneLocation type="plasmid" evidence="1 2">
    <name>pBRH01</name>
</geneLocation>
<protein>
    <submittedName>
        <fullName evidence="1">Uncharacterized protein</fullName>
    </submittedName>
</protein>
<proteinExistence type="predicted"/>
<gene>
    <name evidence="1" type="ordered locus">RBRH_02974</name>
</gene>
<dbReference type="HOGENOM" id="CLU_2354440_0_0_4"/>
<organism evidence="1 2">
    <name type="scientific">Mycetohabitans rhizoxinica (strain DSM 19002 / CIP 109453 / HKI 454)</name>
    <name type="common">Paraburkholderia rhizoxinica</name>
    <dbReference type="NCBI Taxonomy" id="882378"/>
    <lineage>
        <taxon>Bacteria</taxon>
        <taxon>Pseudomonadati</taxon>
        <taxon>Pseudomonadota</taxon>
        <taxon>Betaproteobacteria</taxon>
        <taxon>Burkholderiales</taxon>
        <taxon>Burkholderiaceae</taxon>
        <taxon>Mycetohabitans</taxon>
    </lineage>
</organism>
<dbReference type="KEGG" id="brh:RBRH_02974"/>
<keyword evidence="1" id="KW-0614">Plasmid</keyword>
<sequence length="96" mass="11022">MQWGCAANTKKLHARWRYAVRLYLAVSKRRRPYAHARIDVRHSVTASSRDKSAATGAVRADARARHAWINVRRRTPHRETIVSRCGVLQCNVCQGR</sequence>
<evidence type="ECO:0000313" key="2">
    <source>
        <dbReference type="Proteomes" id="UP000007437"/>
    </source>
</evidence>
<evidence type="ECO:0000313" key="1">
    <source>
        <dbReference type="EMBL" id="CBW77157.1"/>
    </source>
</evidence>